<evidence type="ECO:0008006" key="3">
    <source>
        <dbReference type="Google" id="ProtNLM"/>
    </source>
</evidence>
<sequence>MFAVQWKITTKPMVIGKEAVLACSGYNCSSNKTRKWLGGKNYDLLCFEYQSINILKYEMRSHGTDFELIIKSLSFSDLNCEYTCACGFYQYTKMLQLDEEEVIYPPVVHDHSRTHSQEDLKFQINVSMEVYPLPTCIIVSKMIENIVIHSLSYWLVQFLH</sequence>
<keyword evidence="2" id="KW-1185">Reference proteome</keyword>
<gene>
    <name evidence="1" type="ORF">MCOR_27103</name>
</gene>
<name>A0A6J8C944_MYTCO</name>
<accession>A0A6J8C944</accession>
<dbReference type="Proteomes" id="UP000507470">
    <property type="component" value="Unassembled WGS sequence"/>
</dbReference>
<dbReference type="EMBL" id="CACVKT020004909">
    <property type="protein sequence ID" value="CAC5392152.1"/>
    <property type="molecule type" value="Genomic_DNA"/>
</dbReference>
<protein>
    <recommendedName>
        <fullName evidence="3">Ig-like domain-containing protein</fullName>
    </recommendedName>
</protein>
<dbReference type="AlphaFoldDB" id="A0A6J8C944"/>
<evidence type="ECO:0000313" key="2">
    <source>
        <dbReference type="Proteomes" id="UP000507470"/>
    </source>
</evidence>
<reference evidence="1 2" key="1">
    <citation type="submission" date="2020-06" db="EMBL/GenBank/DDBJ databases">
        <authorList>
            <person name="Li R."/>
            <person name="Bekaert M."/>
        </authorList>
    </citation>
    <scope>NUCLEOTIDE SEQUENCE [LARGE SCALE GENOMIC DNA]</scope>
    <source>
        <strain evidence="2">wild</strain>
    </source>
</reference>
<organism evidence="1 2">
    <name type="scientific">Mytilus coruscus</name>
    <name type="common">Sea mussel</name>
    <dbReference type="NCBI Taxonomy" id="42192"/>
    <lineage>
        <taxon>Eukaryota</taxon>
        <taxon>Metazoa</taxon>
        <taxon>Spiralia</taxon>
        <taxon>Lophotrochozoa</taxon>
        <taxon>Mollusca</taxon>
        <taxon>Bivalvia</taxon>
        <taxon>Autobranchia</taxon>
        <taxon>Pteriomorphia</taxon>
        <taxon>Mytilida</taxon>
        <taxon>Mytiloidea</taxon>
        <taxon>Mytilidae</taxon>
        <taxon>Mytilinae</taxon>
        <taxon>Mytilus</taxon>
    </lineage>
</organism>
<evidence type="ECO:0000313" key="1">
    <source>
        <dbReference type="EMBL" id="CAC5392152.1"/>
    </source>
</evidence>
<proteinExistence type="predicted"/>
<dbReference type="OrthoDB" id="6121485at2759"/>